<dbReference type="OrthoDB" id="8478129at2"/>
<dbReference type="KEGG" id="smag:AN936_24240"/>
<organism evidence="2 3">
    <name type="scientific">Sphingopyxis macrogoltabida</name>
    <name type="common">Sphingomonas macrogoltabidus</name>
    <dbReference type="NCBI Taxonomy" id="33050"/>
    <lineage>
        <taxon>Bacteria</taxon>
        <taxon>Pseudomonadati</taxon>
        <taxon>Pseudomonadota</taxon>
        <taxon>Alphaproteobacteria</taxon>
        <taxon>Sphingomonadales</taxon>
        <taxon>Sphingomonadaceae</taxon>
        <taxon>Sphingopyxis</taxon>
    </lineage>
</organism>
<dbReference type="RefSeq" id="WP_084758715.1">
    <property type="nucleotide sequence ID" value="NZ_CP012702.1"/>
</dbReference>
<evidence type="ECO:0000313" key="3">
    <source>
        <dbReference type="Proteomes" id="UP000058074"/>
    </source>
</evidence>
<geneLocation type="plasmid" evidence="2 3">
    <name>2</name>
</geneLocation>
<dbReference type="PANTHER" id="PTHR35569:SF1">
    <property type="entry name" value="CYANAMIDE HYDRATASE DDI2-RELATED"/>
    <property type="match status" value="1"/>
</dbReference>
<gene>
    <name evidence="2" type="ORF">AN936_24240</name>
</gene>
<evidence type="ECO:0000259" key="1">
    <source>
        <dbReference type="Pfam" id="PF01966"/>
    </source>
</evidence>
<sequence length="225" mass="24318">MSVTLPSEILGVRIPDSPLALAAAELMVGKQPRHLCNHCLRVYILGSLAVRQTGQKFDEELAFVASALHDIGLVDEFSSADQRFEVDGADTAAKLMRERGMSEKSIELVWDAIVLHNSMGIAQRKSPESALVLMGAGADVAGFGLDTLPPAMIEELLEALPIIGFPQAFSDMVSKKALEKPFAHMFTWAADVAIGNGHPWPCQQAAQQIVDSPWSVRERQAAQSA</sequence>
<dbReference type="Pfam" id="PF01966">
    <property type="entry name" value="HD"/>
    <property type="match status" value="1"/>
</dbReference>
<dbReference type="PANTHER" id="PTHR35569">
    <property type="entry name" value="CYANAMIDE HYDRATASE DDI2-RELATED"/>
    <property type="match status" value="1"/>
</dbReference>
<proteinExistence type="predicted"/>
<reference evidence="2 3" key="1">
    <citation type="journal article" date="2015" name="Genome Announc.">
        <title>Complete Genome Sequence of Polypropylene Glycol- and Polyethylene Glycol-Degrading Sphingopyxis macrogoltabida Strain EY-1.</title>
        <authorList>
            <person name="Ohtsubo Y."/>
            <person name="Nagata Y."/>
            <person name="Numata M."/>
            <person name="Tsuchikane K."/>
            <person name="Hosoyama A."/>
            <person name="Yamazoe A."/>
            <person name="Tsuda M."/>
            <person name="Fujita N."/>
            <person name="Kawai F."/>
        </authorList>
    </citation>
    <scope>NUCLEOTIDE SEQUENCE [LARGE SCALE GENOMIC DNA]</scope>
    <source>
        <strain evidence="2 3">EY-1</strain>
        <plasmid evidence="2">2</plasmid>
    </source>
</reference>
<dbReference type="InterPro" id="IPR003607">
    <property type="entry name" value="HD/PDEase_dom"/>
</dbReference>
<feature type="domain" description="HD" evidence="1">
    <location>
        <begin position="37"/>
        <end position="128"/>
    </location>
</feature>
<dbReference type="Proteomes" id="UP000058074">
    <property type="component" value="Plasmid 2"/>
</dbReference>
<dbReference type="SUPFAM" id="SSF109604">
    <property type="entry name" value="HD-domain/PDEase-like"/>
    <property type="match status" value="1"/>
</dbReference>
<dbReference type="EMBL" id="CP012702">
    <property type="protein sequence ID" value="ALH83233.1"/>
    <property type="molecule type" value="Genomic_DNA"/>
</dbReference>
<dbReference type="AlphaFoldDB" id="A0A0N9V4P9"/>
<dbReference type="InterPro" id="IPR006674">
    <property type="entry name" value="HD_domain"/>
</dbReference>
<dbReference type="CDD" id="cd00077">
    <property type="entry name" value="HDc"/>
    <property type="match status" value="1"/>
</dbReference>
<name>A0A0N9V4P9_SPHMC</name>
<accession>A0A0N9V4P9</accession>
<evidence type="ECO:0000313" key="2">
    <source>
        <dbReference type="EMBL" id="ALH83233.1"/>
    </source>
</evidence>
<dbReference type="Gene3D" id="1.10.3210.10">
    <property type="entry name" value="Hypothetical protein af1432"/>
    <property type="match status" value="1"/>
</dbReference>
<dbReference type="PATRIC" id="fig|33050.5.peg.4894"/>
<protein>
    <recommendedName>
        <fullName evidence="1">HD domain-containing protein</fullName>
    </recommendedName>
</protein>
<keyword evidence="2" id="KW-0614">Plasmid</keyword>